<evidence type="ECO:0000313" key="1">
    <source>
        <dbReference type="EMBL" id="GIX74681.1"/>
    </source>
</evidence>
<proteinExistence type="predicted"/>
<sequence length="63" mass="7107">KLDISNGKENIRISCVNSIRKTDILVYNEEQFVCGCTDNCQIVPVDDIKNIITDCFRGSQTLL</sequence>
<feature type="non-terminal residue" evidence="1">
    <location>
        <position position="1"/>
    </location>
</feature>
<protein>
    <submittedName>
        <fullName evidence="1">Uncharacterized protein</fullName>
    </submittedName>
</protein>
<gene>
    <name evidence="1" type="ORF">CEXT_479791</name>
</gene>
<evidence type="ECO:0000313" key="2">
    <source>
        <dbReference type="Proteomes" id="UP001054945"/>
    </source>
</evidence>
<dbReference type="EMBL" id="BPLR01002522">
    <property type="protein sequence ID" value="GIX74681.1"/>
    <property type="molecule type" value="Genomic_DNA"/>
</dbReference>
<dbReference type="Proteomes" id="UP001054945">
    <property type="component" value="Unassembled WGS sequence"/>
</dbReference>
<accession>A0AAV4MTE8</accession>
<keyword evidence="2" id="KW-1185">Reference proteome</keyword>
<organism evidence="1 2">
    <name type="scientific">Caerostris extrusa</name>
    <name type="common">Bark spider</name>
    <name type="synonym">Caerostris bankana</name>
    <dbReference type="NCBI Taxonomy" id="172846"/>
    <lineage>
        <taxon>Eukaryota</taxon>
        <taxon>Metazoa</taxon>
        <taxon>Ecdysozoa</taxon>
        <taxon>Arthropoda</taxon>
        <taxon>Chelicerata</taxon>
        <taxon>Arachnida</taxon>
        <taxon>Araneae</taxon>
        <taxon>Araneomorphae</taxon>
        <taxon>Entelegynae</taxon>
        <taxon>Araneoidea</taxon>
        <taxon>Araneidae</taxon>
        <taxon>Caerostris</taxon>
    </lineage>
</organism>
<dbReference type="AlphaFoldDB" id="A0AAV4MTE8"/>
<reference evidence="1 2" key="1">
    <citation type="submission" date="2021-06" db="EMBL/GenBank/DDBJ databases">
        <title>Caerostris extrusa draft genome.</title>
        <authorList>
            <person name="Kono N."/>
            <person name="Arakawa K."/>
        </authorList>
    </citation>
    <scope>NUCLEOTIDE SEQUENCE [LARGE SCALE GENOMIC DNA]</scope>
</reference>
<name>A0AAV4MTE8_CAEEX</name>
<comment type="caution">
    <text evidence="1">The sequence shown here is derived from an EMBL/GenBank/DDBJ whole genome shotgun (WGS) entry which is preliminary data.</text>
</comment>